<evidence type="ECO:0000313" key="2">
    <source>
        <dbReference type="EMBL" id="MBS2209922.1"/>
    </source>
</evidence>
<evidence type="ECO:0000313" key="3">
    <source>
        <dbReference type="Proteomes" id="UP000721861"/>
    </source>
</evidence>
<keyword evidence="3" id="KW-1185">Reference proteome</keyword>
<sequence>MKQIFVFALLMSFGLAVNAQSRPSDKLFEKMALKPGVTMMSFSKEMLDAVNLNFDDDEGDEESNVTGDLHEVKLIIYTAPENEEPMAFRETTLGYLPLSRYDKVEDDDPDEDVDIRILRKGKKVSECHVLFQGETNGVLLSFFGNFKIDEVDKLAEKMDSYK</sequence>
<proteinExistence type="predicted"/>
<gene>
    <name evidence="2" type="ORF">KEM09_00795</name>
</gene>
<comment type="caution">
    <text evidence="2">The sequence shown here is derived from an EMBL/GenBank/DDBJ whole genome shotgun (WGS) entry which is preliminary data.</text>
</comment>
<dbReference type="Pfam" id="PF14060">
    <property type="entry name" value="DUF4252"/>
    <property type="match status" value="1"/>
</dbReference>
<keyword evidence="1" id="KW-0732">Signal</keyword>
<dbReference type="InterPro" id="IPR025348">
    <property type="entry name" value="DUF4252"/>
</dbReference>
<dbReference type="Proteomes" id="UP000721861">
    <property type="component" value="Unassembled WGS sequence"/>
</dbReference>
<dbReference type="EMBL" id="JAGUCN010000001">
    <property type="protein sequence ID" value="MBS2209922.1"/>
    <property type="molecule type" value="Genomic_DNA"/>
</dbReference>
<evidence type="ECO:0000256" key="1">
    <source>
        <dbReference type="SAM" id="SignalP"/>
    </source>
</evidence>
<organism evidence="2 3">
    <name type="scientific">Carboxylicivirga mesophila</name>
    <dbReference type="NCBI Taxonomy" id="1166478"/>
    <lineage>
        <taxon>Bacteria</taxon>
        <taxon>Pseudomonadati</taxon>
        <taxon>Bacteroidota</taxon>
        <taxon>Bacteroidia</taxon>
        <taxon>Marinilabiliales</taxon>
        <taxon>Marinilabiliaceae</taxon>
        <taxon>Carboxylicivirga</taxon>
    </lineage>
</organism>
<accession>A0ABS5K4N4</accession>
<protein>
    <submittedName>
        <fullName evidence="2">DUF4252 domain-containing protein</fullName>
    </submittedName>
</protein>
<dbReference type="RefSeq" id="WP_212223846.1">
    <property type="nucleotide sequence ID" value="NZ_JAGUCN010000001.1"/>
</dbReference>
<feature type="chain" id="PRO_5046778644" evidence="1">
    <location>
        <begin position="20"/>
        <end position="162"/>
    </location>
</feature>
<reference evidence="2 3" key="1">
    <citation type="journal article" date="2014" name="Int. J. Syst. Evol. Microbiol.">
        <title>Carboxylicivirga gen. nov. in the family Marinilabiliaceae with two novel species, Carboxylicivirga mesophila sp. nov. and Carboxylicivirga taeanensis sp. nov., and reclassification of Cytophaga fermentans as Saccharicrinis fermentans gen. nov., comb. nov.</title>
        <authorList>
            <person name="Yang S.H."/>
            <person name="Seo H.S."/>
            <person name="Woo J.H."/>
            <person name="Oh H.M."/>
            <person name="Jang H."/>
            <person name="Lee J.H."/>
            <person name="Kim S.J."/>
            <person name="Kwon K.K."/>
        </authorList>
    </citation>
    <scope>NUCLEOTIDE SEQUENCE [LARGE SCALE GENOMIC DNA]</scope>
    <source>
        <strain evidence="2 3">JCM 18290</strain>
    </source>
</reference>
<feature type="signal peptide" evidence="1">
    <location>
        <begin position="1"/>
        <end position="19"/>
    </location>
</feature>
<name>A0ABS5K4N4_9BACT</name>